<keyword evidence="3 11" id="KW-0808">Transferase</keyword>
<reference evidence="12" key="2">
    <citation type="submission" date="2014-05" db="EMBL/GenBank/DDBJ databases">
        <authorList>
            <person name="Aslett M.A."/>
            <person name="De Silva N."/>
        </authorList>
    </citation>
    <scope>NUCLEOTIDE SEQUENCE</scope>
    <source>
        <strain evidence="12">17X</strain>
    </source>
</reference>
<accession>A0A077Y675</accession>
<dbReference type="GeneID" id="3807509"/>
<keyword evidence="7" id="KW-0443">Lipid metabolism</keyword>
<reference evidence="11 13" key="1">
    <citation type="journal article" date="2014" name="BMC Biol.">
        <title>A comprehensive evaluation of rodent malaria parasite genomes and gene expression.</title>
        <authorList>
            <person name="Otto T.D."/>
            <person name="Bohme U."/>
            <person name="Jackson A.P."/>
            <person name="Hunt M."/>
            <person name="Franke-Fayard B."/>
            <person name="Hoeijmakers W.A."/>
            <person name="Religa A.A."/>
            <person name="Robertson L."/>
            <person name="Sanders M."/>
            <person name="Ogun S.A."/>
            <person name="Cunningham D."/>
            <person name="Erhart A."/>
            <person name="Billker O."/>
            <person name="Khan S.M."/>
            <person name="Stunnenberg H.G."/>
            <person name="Langhorne J."/>
            <person name="Holder A.A."/>
            <person name="Waters A.P."/>
            <person name="Newbold C.I."/>
            <person name="Pain A."/>
            <person name="Berriman M."/>
            <person name="Janse C.J."/>
        </authorList>
    </citation>
    <scope>NUCLEOTIDE SEQUENCE [LARGE SCALE GENOMIC DNA]</scope>
    <source>
        <strain evidence="12">17X</strain>
        <strain evidence="11 13">YM</strain>
    </source>
</reference>
<dbReference type="OrthoDB" id="422827at2759"/>
<dbReference type="GO" id="GO:0047493">
    <property type="term" value="F:ceramide cholinephosphotransferase activity"/>
    <property type="evidence" value="ECO:0007669"/>
    <property type="project" value="TreeGrafter"/>
</dbReference>
<sequence length="395" mass="45998">MKDLKVIHSSNTNYIQNEEEKKRIANAYLQVSTHGTALDIENEGERIETQNVLNKKNLYNIFYIRILYAIIFFIVGVFIQCYFIILSDGYYNTGDTPLKDRLHELFEKPSFMSQEFVNTCILSLMGISFLRFGLFSPALLAITMFIRIAIILGSIYSIRSIFIYVTTIPCPVYTCQPLVNNGFLQNLYSIYLIVFAKVYECTDLIISGHTCFTTLFVFTWLYYEKNLFIKLIILLYSIYLYLLIIISRFHYTVDVLLGIFFGSTIFIFYHWLLDVAAKRYVLNKSFCCKRPGFKGSFSDRSVVLNCLIRIIAYMEGLDHRLNIAMYYDKELSAFCPCKPVNSQGLIIQNNSSDLENYTFSEHFYHSYAGNGSFDLSTMKYFIRKFKLFTGIIKED</sequence>
<keyword evidence="5" id="KW-0746">Sphingolipid metabolism</keyword>
<dbReference type="VEuPathDB" id="PlasmoDB:PYYM_1126200"/>
<evidence type="ECO:0000256" key="3">
    <source>
        <dbReference type="ARBA" id="ARBA00022679"/>
    </source>
</evidence>
<dbReference type="RefSeq" id="XP_730203.1">
    <property type="nucleotide sequence ID" value="XM_725110.1"/>
</dbReference>
<evidence type="ECO:0000256" key="2">
    <source>
        <dbReference type="ARBA" id="ARBA00005441"/>
    </source>
</evidence>
<dbReference type="GO" id="GO:0000139">
    <property type="term" value="C:Golgi membrane"/>
    <property type="evidence" value="ECO:0007669"/>
    <property type="project" value="TreeGrafter"/>
</dbReference>
<evidence type="ECO:0000256" key="4">
    <source>
        <dbReference type="ARBA" id="ARBA00022692"/>
    </source>
</evidence>
<keyword evidence="8 9" id="KW-0472">Membrane</keyword>
<feature type="transmembrane region" description="Helical" evidence="9">
    <location>
        <begin position="62"/>
        <end position="85"/>
    </location>
</feature>
<dbReference type="GO" id="GO:0046513">
    <property type="term" value="P:ceramide biosynthetic process"/>
    <property type="evidence" value="ECO:0007669"/>
    <property type="project" value="TreeGrafter"/>
</dbReference>
<reference evidence="12" key="4">
    <citation type="submission" date="2019-05" db="EMBL/GenBank/DDBJ databases">
        <authorList>
            <consortium name="Pathogen Informatics"/>
        </authorList>
    </citation>
    <scope>NUCLEOTIDE SEQUENCE</scope>
    <source>
        <strain evidence="12">17X</strain>
    </source>
</reference>
<dbReference type="AlphaFoldDB" id="A0A077Y675"/>
<gene>
    <name evidence="12" type="ORF">PY17X_1125300</name>
    <name evidence="11" type="ORF">PYYM_1126200</name>
</gene>
<feature type="transmembrane region" description="Helical" evidence="9">
    <location>
        <begin position="188"/>
        <end position="221"/>
    </location>
</feature>
<dbReference type="EC" id="2.7.8.27" evidence="11"/>
<name>A0A077Y675_PLAYE</name>
<keyword evidence="4 9" id="KW-0812">Transmembrane</keyword>
<dbReference type="Proteomes" id="UP000072874">
    <property type="component" value="Chromosome 11"/>
</dbReference>
<dbReference type="EMBL" id="LK934639">
    <property type="protein sequence ID" value="CDU18941.1"/>
    <property type="molecule type" value="Genomic_DNA"/>
</dbReference>
<dbReference type="GO" id="GO:0005886">
    <property type="term" value="C:plasma membrane"/>
    <property type="evidence" value="ECO:0007669"/>
    <property type="project" value="TreeGrafter"/>
</dbReference>
<dbReference type="PANTHER" id="PTHR21290:SF25">
    <property type="entry name" value="SPHINGOMYELIN SYNTHASE-RELATED PROTEIN 1"/>
    <property type="match status" value="1"/>
</dbReference>
<evidence type="ECO:0000313" key="13">
    <source>
        <dbReference type="Proteomes" id="UP000072904"/>
    </source>
</evidence>
<evidence type="ECO:0000259" key="10">
    <source>
        <dbReference type="Pfam" id="PF14360"/>
    </source>
</evidence>
<dbReference type="VEuPathDB" id="PlasmoDB:PY17X_1125300"/>
<dbReference type="Proteomes" id="UP000072904">
    <property type="component" value="Chromosome 11"/>
</dbReference>
<dbReference type="EMBL" id="LM993665">
    <property type="protein sequence ID" value="VTZ79526.1"/>
    <property type="molecule type" value="Genomic_DNA"/>
</dbReference>
<dbReference type="OMA" id="YECTDLI"/>
<comment type="subcellular location">
    <subcellularLocation>
        <location evidence="1">Membrane</location>
        <topology evidence="1">Multi-pass membrane protein</topology>
    </subcellularLocation>
</comment>
<evidence type="ECO:0000256" key="5">
    <source>
        <dbReference type="ARBA" id="ARBA00022919"/>
    </source>
</evidence>
<comment type="similarity">
    <text evidence="2">Belongs to the sphingomyelin synthase family.</text>
</comment>
<dbReference type="Pfam" id="PF14360">
    <property type="entry name" value="PAP2_C"/>
    <property type="match status" value="1"/>
</dbReference>
<feature type="transmembrane region" description="Helical" evidence="9">
    <location>
        <begin position="255"/>
        <end position="273"/>
    </location>
</feature>
<feature type="domain" description="Sphingomyelin synthase-like" evidence="10">
    <location>
        <begin position="200"/>
        <end position="270"/>
    </location>
</feature>
<dbReference type="GO" id="GO:0033188">
    <property type="term" value="F:sphingomyelin synthase activity"/>
    <property type="evidence" value="ECO:0007669"/>
    <property type="project" value="UniProtKB-EC"/>
</dbReference>
<protein>
    <submittedName>
        <fullName evidence="11">Sphingomyelin synthase 1, putative</fullName>
        <ecNumber evidence="11">2.7.8.27</ecNumber>
    </submittedName>
</protein>
<dbReference type="VEuPathDB" id="PlasmoDB:Py17XNL_001105895"/>
<evidence type="ECO:0000313" key="11">
    <source>
        <dbReference type="EMBL" id="CDU18941.1"/>
    </source>
</evidence>
<evidence type="ECO:0000256" key="8">
    <source>
        <dbReference type="ARBA" id="ARBA00023136"/>
    </source>
</evidence>
<dbReference type="PANTHER" id="PTHR21290">
    <property type="entry name" value="SPHINGOMYELIN SYNTHETASE"/>
    <property type="match status" value="1"/>
</dbReference>
<dbReference type="KEGG" id="pyo:PY17X_1125300"/>
<dbReference type="VEuPathDB" id="PlasmoDB:PY02331"/>
<proteinExistence type="inferred from homology"/>
<dbReference type="InterPro" id="IPR025749">
    <property type="entry name" value="Sphingomyelin_synth-like_dom"/>
</dbReference>
<keyword evidence="6 9" id="KW-1133">Transmembrane helix</keyword>
<feature type="transmembrane region" description="Helical" evidence="9">
    <location>
        <begin position="228"/>
        <end position="249"/>
    </location>
</feature>
<evidence type="ECO:0000256" key="1">
    <source>
        <dbReference type="ARBA" id="ARBA00004141"/>
    </source>
</evidence>
<evidence type="ECO:0000256" key="9">
    <source>
        <dbReference type="SAM" id="Phobius"/>
    </source>
</evidence>
<evidence type="ECO:0000313" key="12">
    <source>
        <dbReference type="EMBL" id="VTZ79526.1"/>
    </source>
</evidence>
<evidence type="ECO:0000256" key="6">
    <source>
        <dbReference type="ARBA" id="ARBA00022989"/>
    </source>
</evidence>
<organism evidence="11 13">
    <name type="scientific">Plasmodium yoelii</name>
    <dbReference type="NCBI Taxonomy" id="5861"/>
    <lineage>
        <taxon>Eukaryota</taxon>
        <taxon>Sar</taxon>
        <taxon>Alveolata</taxon>
        <taxon>Apicomplexa</taxon>
        <taxon>Aconoidasida</taxon>
        <taxon>Haemosporida</taxon>
        <taxon>Plasmodiidae</taxon>
        <taxon>Plasmodium</taxon>
        <taxon>Plasmodium (Vinckeia)</taxon>
    </lineage>
</organism>
<dbReference type="InterPro" id="IPR045221">
    <property type="entry name" value="Sphingomyelin_synth-like"/>
</dbReference>
<evidence type="ECO:0000256" key="7">
    <source>
        <dbReference type="ARBA" id="ARBA00023098"/>
    </source>
</evidence>
<dbReference type="GO" id="GO:0005789">
    <property type="term" value="C:endoplasmic reticulum membrane"/>
    <property type="evidence" value="ECO:0007669"/>
    <property type="project" value="TreeGrafter"/>
</dbReference>
<reference evidence="11" key="3">
    <citation type="submission" date="2014-05" db="EMBL/GenBank/DDBJ databases">
        <authorList>
            <person name="Aslett A.Martin."/>
            <person name="De Silva Nishadi"/>
        </authorList>
    </citation>
    <scope>NUCLEOTIDE SEQUENCE</scope>
    <source>
        <strain evidence="11">YM</strain>
    </source>
</reference>